<name>A0A7M2SMQ1_9ACTN</name>
<dbReference type="KEGG" id="sfeu:IM697_04190"/>
<organism evidence="1 2">
    <name type="scientific">Streptomyces ferrugineus</name>
    <dbReference type="NCBI Taxonomy" id="1413221"/>
    <lineage>
        <taxon>Bacteria</taxon>
        <taxon>Bacillati</taxon>
        <taxon>Actinomycetota</taxon>
        <taxon>Actinomycetes</taxon>
        <taxon>Kitasatosporales</taxon>
        <taxon>Streptomycetaceae</taxon>
        <taxon>Streptomyces</taxon>
    </lineage>
</organism>
<dbReference type="Proteomes" id="UP000594205">
    <property type="component" value="Chromosome"/>
</dbReference>
<gene>
    <name evidence="1" type="ORF">IM697_04190</name>
</gene>
<dbReference type="EMBL" id="CP063373">
    <property type="protein sequence ID" value="QOV37637.1"/>
    <property type="molecule type" value="Genomic_DNA"/>
</dbReference>
<sequence length="56" mass="6484">MSRRTYALTTDPKELERRAVEALCMACARPLPEDAAMHRAYCDATCRKRYNRFMAA</sequence>
<keyword evidence="2" id="KW-1185">Reference proteome</keyword>
<reference evidence="1 2" key="1">
    <citation type="submission" date="2020-10" db="EMBL/GenBank/DDBJ databases">
        <title>Streptomyces ferrugineus complate genome analysis.</title>
        <authorList>
            <person name="Anwar N."/>
        </authorList>
    </citation>
    <scope>NUCLEOTIDE SEQUENCE [LARGE SCALE GENOMIC DNA]</scope>
    <source>
        <strain evidence="1 2">CCTCC AA2014009</strain>
    </source>
</reference>
<evidence type="ECO:0000313" key="2">
    <source>
        <dbReference type="Proteomes" id="UP000594205"/>
    </source>
</evidence>
<dbReference type="AlphaFoldDB" id="A0A7M2SMQ1"/>
<accession>A0A7M2SMQ1</accession>
<evidence type="ECO:0000313" key="1">
    <source>
        <dbReference type="EMBL" id="QOV37637.1"/>
    </source>
</evidence>
<proteinExistence type="predicted"/>
<protein>
    <submittedName>
        <fullName evidence="1">Uncharacterized protein</fullName>
    </submittedName>
</protein>
<dbReference type="RefSeq" id="WP_194044822.1">
    <property type="nucleotide sequence ID" value="NZ_CP063373.1"/>
</dbReference>